<dbReference type="EMBL" id="LWGR01000004">
    <property type="protein sequence ID" value="KZM74900.1"/>
    <property type="molecule type" value="Genomic_DNA"/>
</dbReference>
<dbReference type="EMBL" id="LWGR01000007">
    <property type="protein sequence ID" value="KZM73825.1"/>
    <property type="molecule type" value="Genomic_DNA"/>
</dbReference>
<protein>
    <submittedName>
        <fullName evidence="1">Uncharacterized protein</fullName>
    </submittedName>
</protein>
<evidence type="ECO:0000313" key="3">
    <source>
        <dbReference type="Proteomes" id="UP000076512"/>
    </source>
</evidence>
<accession>A0A161WL75</accession>
<comment type="caution">
    <text evidence="1">The sequence shown here is derived from an EMBL/GenBank/DDBJ whole genome shotgun (WGS) entry which is preliminary data.</text>
</comment>
<dbReference type="STRING" id="455432.AWN90_23060"/>
<proteinExistence type="predicted"/>
<dbReference type="Proteomes" id="UP000076512">
    <property type="component" value="Unassembled WGS sequence"/>
</dbReference>
<sequence length="94" mass="10164">MIMAEVLAPAGWMAPDRELLLSVRQSMGLGRKAFAECLNDVIGPVEYPAVPVSWHAVHVWETAVRPPAYVVDAALMALRGSRPVVDLDVLEVAA</sequence>
<organism evidence="1 3">
    <name type="scientific">Nocardia terpenica</name>
    <dbReference type="NCBI Taxonomy" id="455432"/>
    <lineage>
        <taxon>Bacteria</taxon>
        <taxon>Bacillati</taxon>
        <taxon>Actinomycetota</taxon>
        <taxon>Actinomycetes</taxon>
        <taxon>Mycobacteriales</taxon>
        <taxon>Nocardiaceae</taxon>
        <taxon>Nocardia</taxon>
    </lineage>
</organism>
<keyword evidence="3" id="KW-1185">Reference proteome</keyword>
<reference evidence="1 3" key="1">
    <citation type="submission" date="2016-04" db="EMBL/GenBank/DDBJ databases">
        <authorList>
            <person name="Evans L.H."/>
            <person name="Alamgir A."/>
            <person name="Owens N."/>
            <person name="Weber N.D."/>
            <person name="Virtaneva K."/>
            <person name="Barbian K."/>
            <person name="Babar A."/>
            <person name="Rosenke K."/>
        </authorList>
    </citation>
    <scope>NUCLEOTIDE SEQUENCE [LARGE SCALE GENOMIC DNA]</scope>
    <source>
        <strain evidence="1 3">IFM 0406</strain>
    </source>
</reference>
<evidence type="ECO:0000313" key="2">
    <source>
        <dbReference type="EMBL" id="KZM74900.1"/>
    </source>
</evidence>
<name>A0A161WL75_9NOCA</name>
<dbReference type="AlphaFoldDB" id="A0A161WL75"/>
<evidence type="ECO:0000313" key="1">
    <source>
        <dbReference type="EMBL" id="KZM73825.1"/>
    </source>
</evidence>
<gene>
    <name evidence="2" type="ORF">AWN90_23060</name>
    <name evidence="1" type="ORF">AWN90_35360</name>
</gene>